<gene>
    <name evidence="4" type="ORF">CWI69_09085</name>
</gene>
<protein>
    <submittedName>
        <fullName evidence="4">Nitroreductase-like protein</fullName>
    </submittedName>
</protein>
<feature type="domain" description="Nitroreductase" evidence="3">
    <location>
        <begin position="189"/>
        <end position="241"/>
    </location>
</feature>
<dbReference type="GO" id="GO:0016491">
    <property type="term" value="F:oxidoreductase activity"/>
    <property type="evidence" value="ECO:0007669"/>
    <property type="project" value="UniProtKB-KW"/>
</dbReference>
<dbReference type="Pfam" id="PF00881">
    <property type="entry name" value="Nitroreductase"/>
    <property type="match status" value="2"/>
</dbReference>
<comment type="similarity">
    <text evidence="1">Belongs to the nitroreductase family.</text>
</comment>
<reference evidence="5" key="1">
    <citation type="journal article" date="2018" name="Front. Microbiol.">
        <title>Genome-Based Analysis Reveals the Taxonomy and Diversity of the Family Idiomarinaceae.</title>
        <authorList>
            <person name="Liu Y."/>
            <person name="Lai Q."/>
            <person name="Shao Z."/>
        </authorList>
    </citation>
    <scope>NUCLEOTIDE SEQUENCE [LARGE SCALE GENOMIC DNA]</scope>
    <source>
        <strain evidence="5">BH195</strain>
    </source>
</reference>
<comment type="caution">
    <text evidence="4">The sequence shown here is derived from an EMBL/GenBank/DDBJ whole genome shotgun (WGS) entry which is preliminary data.</text>
</comment>
<dbReference type="SUPFAM" id="SSF55469">
    <property type="entry name" value="FMN-dependent nitroreductase-like"/>
    <property type="match status" value="1"/>
</dbReference>
<dbReference type="PANTHER" id="PTHR43673">
    <property type="entry name" value="NAD(P)H NITROREDUCTASE YDGI-RELATED"/>
    <property type="match status" value="1"/>
</dbReference>
<feature type="domain" description="Nitroreductase" evidence="3">
    <location>
        <begin position="246"/>
        <end position="333"/>
    </location>
</feature>
<proteinExistence type="inferred from homology"/>
<keyword evidence="2" id="KW-0560">Oxidoreductase</keyword>
<evidence type="ECO:0000313" key="4">
    <source>
        <dbReference type="EMBL" id="RUO53164.1"/>
    </source>
</evidence>
<accession>A0A432XX14</accession>
<dbReference type="CDD" id="cd02062">
    <property type="entry name" value="Nitro_FMN_reductase"/>
    <property type="match status" value="1"/>
</dbReference>
<dbReference type="Proteomes" id="UP000287198">
    <property type="component" value="Unassembled WGS sequence"/>
</dbReference>
<keyword evidence="5" id="KW-1185">Reference proteome</keyword>
<organism evidence="4 5">
    <name type="scientific">Pseudidiomarina halophila</name>
    <dbReference type="NCBI Taxonomy" id="1449799"/>
    <lineage>
        <taxon>Bacteria</taxon>
        <taxon>Pseudomonadati</taxon>
        <taxon>Pseudomonadota</taxon>
        <taxon>Gammaproteobacteria</taxon>
        <taxon>Alteromonadales</taxon>
        <taxon>Idiomarinaceae</taxon>
        <taxon>Pseudidiomarina</taxon>
    </lineage>
</organism>
<evidence type="ECO:0000256" key="1">
    <source>
        <dbReference type="ARBA" id="ARBA00007118"/>
    </source>
</evidence>
<dbReference type="OrthoDB" id="9802510at2"/>
<evidence type="ECO:0000259" key="3">
    <source>
        <dbReference type="Pfam" id="PF00881"/>
    </source>
</evidence>
<evidence type="ECO:0000256" key="2">
    <source>
        <dbReference type="ARBA" id="ARBA00023002"/>
    </source>
</evidence>
<sequence length="354" mass="40684">MGLRTLARRLLPSGMKAKLRTMAEALHRRVLPLFAHSRWSASLYYGLFSRTFTREHYGVLQGRREYWRSLNRDQKSYALLRRNTHRLEKGLIMRPRRTSFAEAYIEETVTMFLRAEQSAVIAQSELQWAHDVLAEYFSVVADTPVIAQARELWQQRSDANRLTGDAVPYRRADAPETDIQPEQLEQLFRRRRSVRWYMPEQVPEELIRRALNMAALAPSACNRQPYEFYFISEPERAARVAGFAGGTVGFAQQIPALIVVVGDLSAYPLERDRHCIYIDGALAAMQFMLAAETLGLATCPINWPDIEPREQAMQRELQLAPYQRPIMLMAVGYADPEGGVAYSAKKDDRVLMRQ</sequence>
<dbReference type="AlphaFoldDB" id="A0A432XX14"/>
<dbReference type="PANTHER" id="PTHR43673:SF10">
    <property type="entry name" value="NADH DEHYDROGENASE_NAD(P)H NITROREDUCTASE XCC3605-RELATED"/>
    <property type="match status" value="1"/>
</dbReference>
<dbReference type="InterPro" id="IPR029479">
    <property type="entry name" value="Nitroreductase"/>
</dbReference>
<name>A0A432XX14_9GAMM</name>
<dbReference type="EMBL" id="PIPW01000002">
    <property type="protein sequence ID" value="RUO53164.1"/>
    <property type="molecule type" value="Genomic_DNA"/>
</dbReference>
<dbReference type="Gene3D" id="3.40.109.10">
    <property type="entry name" value="NADH Oxidase"/>
    <property type="match status" value="1"/>
</dbReference>
<evidence type="ECO:0000313" key="5">
    <source>
        <dbReference type="Proteomes" id="UP000287198"/>
    </source>
</evidence>
<dbReference type="InterPro" id="IPR000415">
    <property type="entry name" value="Nitroreductase-like"/>
</dbReference>